<feature type="transmembrane region" description="Helical" evidence="6">
    <location>
        <begin position="156"/>
        <end position="176"/>
    </location>
</feature>
<dbReference type="InterPro" id="IPR032816">
    <property type="entry name" value="VTT_dom"/>
</dbReference>
<keyword evidence="5 6" id="KW-0472">Membrane</keyword>
<dbReference type="Pfam" id="PF09335">
    <property type="entry name" value="VTT_dom"/>
    <property type="match status" value="1"/>
</dbReference>
<comment type="subcellular location">
    <subcellularLocation>
        <location evidence="1">Cell membrane</location>
        <topology evidence="1">Multi-pass membrane protein</topology>
    </subcellularLocation>
</comment>
<accession>A0A3B0U4A1</accession>
<evidence type="ECO:0000259" key="7">
    <source>
        <dbReference type="Pfam" id="PF09335"/>
    </source>
</evidence>
<dbReference type="InterPro" id="IPR015414">
    <property type="entry name" value="TMEM64"/>
</dbReference>
<evidence type="ECO:0000313" key="8">
    <source>
        <dbReference type="EMBL" id="VAW19279.1"/>
    </source>
</evidence>
<dbReference type="AlphaFoldDB" id="A0A3B0U4A1"/>
<keyword evidence="2" id="KW-1003">Cell membrane</keyword>
<gene>
    <name evidence="8" type="ORF">MNBD_ALPHA12-1609</name>
</gene>
<name>A0A3B0U4A1_9ZZZZ</name>
<proteinExistence type="predicted"/>
<evidence type="ECO:0000256" key="3">
    <source>
        <dbReference type="ARBA" id="ARBA00022692"/>
    </source>
</evidence>
<feature type="domain" description="VTT" evidence="7">
    <location>
        <begin position="90"/>
        <end position="203"/>
    </location>
</feature>
<dbReference type="PANTHER" id="PTHR12677">
    <property type="entry name" value="GOLGI APPARATUS MEMBRANE PROTEIN TVP38-RELATED"/>
    <property type="match status" value="1"/>
</dbReference>
<keyword evidence="3 6" id="KW-0812">Transmembrane</keyword>
<feature type="transmembrane region" description="Helical" evidence="6">
    <location>
        <begin position="182"/>
        <end position="201"/>
    </location>
</feature>
<keyword evidence="4 6" id="KW-1133">Transmembrane helix</keyword>
<evidence type="ECO:0000256" key="1">
    <source>
        <dbReference type="ARBA" id="ARBA00004651"/>
    </source>
</evidence>
<feature type="transmembrane region" description="Helical" evidence="6">
    <location>
        <begin position="25"/>
        <end position="47"/>
    </location>
</feature>
<dbReference type="GO" id="GO:0005886">
    <property type="term" value="C:plasma membrane"/>
    <property type="evidence" value="ECO:0007669"/>
    <property type="project" value="UniProtKB-SubCell"/>
</dbReference>
<dbReference type="EMBL" id="UOEO01000106">
    <property type="protein sequence ID" value="VAW19279.1"/>
    <property type="molecule type" value="Genomic_DNA"/>
</dbReference>
<reference evidence="8" key="1">
    <citation type="submission" date="2018-06" db="EMBL/GenBank/DDBJ databases">
        <authorList>
            <person name="Zhirakovskaya E."/>
        </authorList>
    </citation>
    <scope>NUCLEOTIDE SEQUENCE</scope>
</reference>
<evidence type="ECO:0000256" key="2">
    <source>
        <dbReference type="ARBA" id="ARBA00022475"/>
    </source>
</evidence>
<dbReference type="PANTHER" id="PTHR12677:SF59">
    <property type="entry name" value="GOLGI APPARATUS MEMBRANE PROTEIN TVP38-RELATED"/>
    <property type="match status" value="1"/>
</dbReference>
<feature type="transmembrane region" description="Helical" evidence="6">
    <location>
        <begin position="237"/>
        <end position="254"/>
    </location>
</feature>
<evidence type="ECO:0000256" key="5">
    <source>
        <dbReference type="ARBA" id="ARBA00023136"/>
    </source>
</evidence>
<sequence length="260" mass="27736">MNNSPNAADKKNIMSGLPYRLIKRFGPLILLLAVLGGFFALGLDRLLTLDELALNYAGLSRFAAENTVIGVLVMIIIYIVAVAASFPAAWLLTVAIGLIFGWALGAVIVVVGATLGASLLFLVARSLMVDFFRKKAGTRFRLMAEGFRNNAASYMLFLRLAPVFPFLLVNVVPAIVGVRFSTYFWTTAIGIIPGTIAYAFAGEGLRSIIAERASACVAGISPCGEPFSASAIITPQILIALTLLALVSVLPILVKKLMNK</sequence>
<evidence type="ECO:0000256" key="4">
    <source>
        <dbReference type="ARBA" id="ARBA00022989"/>
    </source>
</evidence>
<organism evidence="8">
    <name type="scientific">hydrothermal vent metagenome</name>
    <dbReference type="NCBI Taxonomy" id="652676"/>
    <lineage>
        <taxon>unclassified sequences</taxon>
        <taxon>metagenomes</taxon>
        <taxon>ecological metagenomes</taxon>
    </lineage>
</organism>
<evidence type="ECO:0000256" key="6">
    <source>
        <dbReference type="SAM" id="Phobius"/>
    </source>
</evidence>
<feature type="transmembrane region" description="Helical" evidence="6">
    <location>
        <begin position="99"/>
        <end position="124"/>
    </location>
</feature>
<protein>
    <recommendedName>
        <fullName evidence="7">VTT domain-containing protein</fullName>
    </recommendedName>
</protein>
<feature type="transmembrane region" description="Helical" evidence="6">
    <location>
        <begin position="68"/>
        <end position="93"/>
    </location>
</feature>